<dbReference type="InterPro" id="IPR036259">
    <property type="entry name" value="MFS_trans_sf"/>
</dbReference>
<dbReference type="PANTHER" id="PTHR23505">
    <property type="entry name" value="SPINSTER"/>
    <property type="match status" value="1"/>
</dbReference>
<evidence type="ECO:0000256" key="6">
    <source>
        <dbReference type="SAM" id="MobiDB-lite"/>
    </source>
</evidence>
<dbReference type="EMBL" id="WTYQ01000003">
    <property type="protein sequence ID" value="MXP26200.1"/>
    <property type="molecule type" value="Genomic_DNA"/>
</dbReference>
<comment type="caution">
    <text evidence="9">The sequence shown here is derived from an EMBL/GenBank/DDBJ whole genome shotgun (WGS) entry which is preliminary data.</text>
</comment>
<accession>A0A845A7K1</accession>
<evidence type="ECO:0000313" key="9">
    <source>
        <dbReference type="EMBL" id="MXP26200.1"/>
    </source>
</evidence>
<name>A0A845A7K1_9SPHN</name>
<dbReference type="PANTHER" id="PTHR23505:SF79">
    <property type="entry name" value="PROTEIN SPINSTER"/>
    <property type="match status" value="1"/>
</dbReference>
<evidence type="ECO:0000256" key="7">
    <source>
        <dbReference type="SAM" id="Phobius"/>
    </source>
</evidence>
<dbReference type="InterPro" id="IPR020846">
    <property type="entry name" value="MFS_dom"/>
</dbReference>
<feature type="transmembrane region" description="Helical" evidence="7">
    <location>
        <begin position="402"/>
        <end position="422"/>
    </location>
</feature>
<sequence>MAIAPSTPVVHSDSEDPETGKAAIPWPSEKAGFYALFVIIFATFLSFFDQTVFAMLAERIKVSFGLSDTALGFLLGPATVLAYVFVGIPLARLVDIFPRKYVLGGGIAVIGAITALGGLAQNFAQFIGTRLFVGASGSAHGPGSYSMLTDYFRPLRIPLVFALMQLGFILGQTVGTWGGGQLIGWTSTWPETSEFLGLTIFNWQYILLMIGAPGLLVAVLFMFVKEPPRRTRPDVEKLVPADASLGRKILSFTGIDAIRAINMRGRAYYPLFIALALAAVESQGISAWRVPFVLRTYGWDESQIGNILAPMLLAAMLLGIAFGGAFVTWLGKRYKDANIRAAAILFTGTTIVSIAAPLMPTAELALGCMALAAMFGLAGAVPQNAAIQRIAPNEMRGQVTAVYLFMFTFFGAMGSFVIGFISDILNHLPGATGALWEAIFITAAIFMPTATFFMFRGIKPYRDEVERLEAMGL</sequence>
<dbReference type="GO" id="GO:0016020">
    <property type="term" value="C:membrane"/>
    <property type="evidence" value="ECO:0007669"/>
    <property type="project" value="UniProtKB-SubCell"/>
</dbReference>
<feature type="transmembrane region" description="Helical" evidence="7">
    <location>
        <begin position="33"/>
        <end position="57"/>
    </location>
</feature>
<gene>
    <name evidence="9" type="ORF">GRI39_09145</name>
</gene>
<proteinExistence type="predicted"/>
<dbReference type="Gene3D" id="1.20.1250.20">
    <property type="entry name" value="MFS general substrate transporter like domains"/>
    <property type="match status" value="1"/>
</dbReference>
<evidence type="ECO:0000256" key="2">
    <source>
        <dbReference type="ARBA" id="ARBA00022448"/>
    </source>
</evidence>
<dbReference type="AlphaFoldDB" id="A0A845A7K1"/>
<evidence type="ECO:0000256" key="1">
    <source>
        <dbReference type="ARBA" id="ARBA00004141"/>
    </source>
</evidence>
<evidence type="ECO:0000259" key="8">
    <source>
        <dbReference type="PROSITE" id="PS50850"/>
    </source>
</evidence>
<evidence type="ECO:0000256" key="3">
    <source>
        <dbReference type="ARBA" id="ARBA00022692"/>
    </source>
</evidence>
<dbReference type="InterPro" id="IPR044770">
    <property type="entry name" value="MFS_spinster-like"/>
</dbReference>
<keyword evidence="10" id="KW-1185">Reference proteome</keyword>
<evidence type="ECO:0000313" key="10">
    <source>
        <dbReference type="Proteomes" id="UP000460561"/>
    </source>
</evidence>
<feature type="transmembrane region" description="Helical" evidence="7">
    <location>
        <begin position="157"/>
        <end position="183"/>
    </location>
</feature>
<dbReference type="GO" id="GO:0022857">
    <property type="term" value="F:transmembrane transporter activity"/>
    <property type="evidence" value="ECO:0007669"/>
    <property type="project" value="InterPro"/>
</dbReference>
<feature type="transmembrane region" description="Helical" evidence="7">
    <location>
        <begin position="101"/>
        <end position="120"/>
    </location>
</feature>
<dbReference type="Pfam" id="PF07690">
    <property type="entry name" value="MFS_1"/>
    <property type="match status" value="1"/>
</dbReference>
<dbReference type="SUPFAM" id="SSF103473">
    <property type="entry name" value="MFS general substrate transporter"/>
    <property type="match status" value="1"/>
</dbReference>
<feature type="domain" description="Major facilitator superfamily (MFS) profile" evidence="8">
    <location>
        <begin position="35"/>
        <end position="462"/>
    </location>
</feature>
<dbReference type="InterPro" id="IPR011701">
    <property type="entry name" value="MFS"/>
</dbReference>
<feature type="transmembrane region" description="Helical" evidence="7">
    <location>
        <begin position="434"/>
        <end position="455"/>
    </location>
</feature>
<evidence type="ECO:0000256" key="5">
    <source>
        <dbReference type="ARBA" id="ARBA00023136"/>
    </source>
</evidence>
<evidence type="ECO:0000256" key="4">
    <source>
        <dbReference type="ARBA" id="ARBA00022989"/>
    </source>
</evidence>
<feature type="region of interest" description="Disordered" evidence="6">
    <location>
        <begin position="1"/>
        <end position="21"/>
    </location>
</feature>
<dbReference type="Proteomes" id="UP000460561">
    <property type="component" value="Unassembled WGS sequence"/>
</dbReference>
<feature type="transmembrane region" description="Helical" evidence="7">
    <location>
        <begin position="267"/>
        <end position="288"/>
    </location>
</feature>
<feature type="transmembrane region" description="Helical" evidence="7">
    <location>
        <begin position="203"/>
        <end position="224"/>
    </location>
</feature>
<keyword evidence="2" id="KW-0813">Transport</keyword>
<keyword evidence="3 7" id="KW-0812">Transmembrane</keyword>
<dbReference type="PROSITE" id="PS50850">
    <property type="entry name" value="MFS"/>
    <property type="match status" value="1"/>
</dbReference>
<feature type="transmembrane region" description="Helical" evidence="7">
    <location>
        <begin position="308"/>
        <end position="330"/>
    </location>
</feature>
<protein>
    <submittedName>
        <fullName evidence="9">MFS transporter</fullName>
    </submittedName>
</protein>
<dbReference type="RefSeq" id="WP_160739410.1">
    <property type="nucleotide sequence ID" value="NZ_WTYQ01000003.1"/>
</dbReference>
<keyword evidence="4 7" id="KW-1133">Transmembrane helix</keyword>
<feature type="transmembrane region" description="Helical" evidence="7">
    <location>
        <begin position="69"/>
        <end position="89"/>
    </location>
</feature>
<comment type="subcellular location">
    <subcellularLocation>
        <location evidence="1">Membrane</location>
        <topology evidence="1">Multi-pass membrane protein</topology>
    </subcellularLocation>
</comment>
<organism evidence="9 10">
    <name type="scientific">Altericroceibacterium indicum</name>
    <dbReference type="NCBI Taxonomy" id="374177"/>
    <lineage>
        <taxon>Bacteria</taxon>
        <taxon>Pseudomonadati</taxon>
        <taxon>Pseudomonadota</taxon>
        <taxon>Alphaproteobacteria</taxon>
        <taxon>Sphingomonadales</taxon>
        <taxon>Erythrobacteraceae</taxon>
        <taxon>Altericroceibacterium</taxon>
    </lineage>
</organism>
<keyword evidence="5 7" id="KW-0472">Membrane</keyword>
<reference evidence="9 10" key="1">
    <citation type="submission" date="2019-12" db="EMBL/GenBank/DDBJ databases">
        <title>Genomic-based taxomic classification of the family Erythrobacteraceae.</title>
        <authorList>
            <person name="Xu L."/>
        </authorList>
    </citation>
    <scope>NUCLEOTIDE SEQUENCE [LARGE SCALE GENOMIC DNA]</scope>
    <source>
        <strain evidence="9 10">DSM 18604</strain>
    </source>
</reference>
<feature type="transmembrane region" description="Helical" evidence="7">
    <location>
        <begin position="364"/>
        <end position="381"/>
    </location>
</feature>
<dbReference type="OrthoDB" id="7400989at2"/>
<feature type="transmembrane region" description="Helical" evidence="7">
    <location>
        <begin position="337"/>
        <end position="358"/>
    </location>
</feature>